<evidence type="ECO:0000313" key="1">
    <source>
        <dbReference type="EMBL" id="KAK3777682.1"/>
    </source>
</evidence>
<evidence type="ECO:0000313" key="2">
    <source>
        <dbReference type="Proteomes" id="UP001283361"/>
    </source>
</evidence>
<organism evidence="1 2">
    <name type="scientific">Elysia crispata</name>
    <name type="common">lettuce slug</name>
    <dbReference type="NCBI Taxonomy" id="231223"/>
    <lineage>
        <taxon>Eukaryota</taxon>
        <taxon>Metazoa</taxon>
        <taxon>Spiralia</taxon>
        <taxon>Lophotrochozoa</taxon>
        <taxon>Mollusca</taxon>
        <taxon>Gastropoda</taxon>
        <taxon>Heterobranchia</taxon>
        <taxon>Euthyneura</taxon>
        <taxon>Panpulmonata</taxon>
        <taxon>Sacoglossa</taxon>
        <taxon>Placobranchoidea</taxon>
        <taxon>Plakobranchidae</taxon>
        <taxon>Elysia</taxon>
    </lineage>
</organism>
<comment type="caution">
    <text evidence="1">The sequence shown here is derived from an EMBL/GenBank/DDBJ whole genome shotgun (WGS) entry which is preliminary data.</text>
</comment>
<proteinExistence type="predicted"/>
<dbReference type="AlphaFoldDB" id="A0AAE0ZYM4"/>
<reference evidence="1" key="1">
    <citation type="journal article" date="2023" name="G3 (Bethesda)">
        <title>A reference genome for the long-term kleptoplast-retaining sea slug Elysia crispata morphotype clarki.</title>
        <authorList>
            <person name="Eastman K.E."/>
            <person name="Pendleton A.L."/>
            <person name="Shaikh M.A."/>
            <person name="Suttiyut T."/>
            <person name="Ogas R."/>
            <person name="Tomko P."/>
            <person name="Gavelis G."/>
            <person name="Widhalm J.R."/>
            <person name="Wisecaver J.H."/>
        </authorList>
    </citation>
    <scope>NUCLEOTIDE SEQUENCE</scope>
    <source>
        <strain evidence="1">ECLA1</strain>
    </source>
</reference>
<gene>
    <name evidence="1" type="ORF">RRG08_021793</name>
</gene>
<keyword evidence="2" id="KW-1185">Reference proteome</keyword>
<name>A0AAE0ZYM4_9GAST</name>
<protein>
    <submittedName>
        <fullName evidence="1">Uncharacterized protein</fullName>
    </submittedName>
</protein>
<sequence length="109" mass="12339">MNLLSRTKEAEIQICLARLSPIDGGHPCGTFDLWQVPELLSHGTHVRGREPHRARRVPRFSPWVETYTRGALALSNYLLLLKGFLFVTQGAKISSKDSFIQNLVMVELH</sequence>
<accession>A0AAE0ZYM4</accession>
<dbReference type="EMBL" id="JAWDGP010003066">
    <property type="protein sequence ID" value="KAK3777682.1"/>
    <property type="molecule type" value="Genomic_DNA"/>
</dbReference>
<dbReference type="Proteomes" id="UP001283361">
    <property type="component" value="Unassembled WGS sequence"/>
</dbReference>